<keyword evidence="3" id="KW-1185">Reference proteome</keyword>
<protein>
    <recommendedName>
        <fullName evidence="1">F-box domain-containing protein</fullName>
    </recommendedName>
</protein>
<comment type="caution">
    <text evidence="2">The sequence shown here is derived from an EMBL/GenBank/DDBJ whole genome shotgun (WGS) entry which is preliminary data.</text>
</comment>
<proteinExistence type="predicted"/>
<reference evidence="2 3" key="1">
    <citation type="journal article" date="2021" name="BMC Genomics">
        <title>Datura genome reveals duplications of psychoactive alkaloid biosynthetic genes and high mutation rate following tissue culture.</title>
        <authorList>
            <person name="Rajewski A."/>
            <person name="Carter-House D."/>
            <person name="Stajich J."/>
            <person name="Litt A."/>
        </authorList>
    </citation>
    <scope>NUCLEOTIDE SEQUENCE [LARGE SCALE GENOMIC DNA]</scope>
    <source>
        <strain evidence="2">AR-01</strain>
    </source>
</reference>
<evidence type="ECO:0000313" key="3">
    <source>
        <dbReference type="Proteomes" id="UP000823775"/>
    </source>
</evidence>
<gene>
    <name evidence="2" type="ORF">HAX54_008947</name>
</gene>
<accession>A0ABS8RVZ9</accession>
<dbReference type="EMBL" id="JACEIK010000148">
    <property type="protein sequence ID" value="MCD7450887.1"/>
    <property type="molecule type" value="Genomic_DNA"/>
</dbReference>
<dbReference type="Proteomes" id="UP000823775">
    <property type="component" value="Unassembled WGS sequence"/>
</dbReference>
<dbReference type="Pfam" id="PF00646">
    <property type="entry name" value="F-box"/>
    <property type="match status" value="1"/>
</dbReference>
<organism evidence="2 3">
    <name type="scientific">Datura stramonium</name>
    <name type="common">Jimsonweed</name>
    <name type="synonym">Common thornapple</name>
    <dbReference type="NCBI Taxonomy" id="4076"/>
    <lineage>
        <taxon>Eukaryota</taxon>
        <taxon>Viridiplantae</taxon>
        <taxon>Streptophyta</taxon>
        <taxon>Embryophyta</taxon>
        <taxon>Tracheophyta</taxon>
        <taxon>Spermatophyta</taxon>
        <taxon>Magnoliopsida</taxon>
        <taxon>eudicotyledons</taxon>
        <taxon>Gunneridae</taxon>
        <taxon>Pentapetalae</taxon>
        <taxon>asterids</taxon>
        <taxon>lamiids</taxon>
        <taxon>Solanales</taxon>
        <taxon>Solanaceae</taxon>
        <taxon>Solanoideae</taxon>
        <taxon>Datureae</taxon>
        <taxon>Datura</taxon>
    </lineage>
</organism>
<evidence type="ECO:0000313" key="2">
    <source>
        <dbReference type="EMBL" id="MCD7450887.1"/>
    </source>
</evidence>
<feature type="domain" description="F-box" evidence="1">
    <location>
        <begin position="5"/>
        <end position="45"/>
    </location>
</feature>
<evidence type="ECO:0000259" key="1">
    <source>
        <dbReference type="Pfam" id="PF00646"/>
    </source>
</evidence>
<dbReference type="InterPro" id="IPR001810">
    <property type="entry name" value="F-box_dom"/>
</dbReference>
<dbReference type="Gene3D" id="1.20.1280.50">
    <property type="match status" value="1"/>
</dbReference>
<name>A0ABS8RVZ9_DATST</name>
<sequence length="244" mass="27656">MVDGSELHRDLLLLIVRRINLIEDYLSFGSVCKSWNSVATKDNFNSSLPRKKIRGVENDVWSLWDGLCHRERIERNESVTSLLRSSNSIAASNSTTNANEFNRLPFHGPLSRKQFCQPILLIHLTMFSWSFKGSASFSVFGDQEICYGPGLGNRSLSPIFVVLVYSVVNLSDVYNGSRPSLGYVSQDGVRLRYVKDDWERIPLMHILGEDDEGEDTSINPSNPVTSADVHKIFENLAQKRRRMT</sequence>